<proteinExistence type="predicted"/>
<keyword evidence="3 5" id="KW-1133">Transmembrane helix</keyword>
<name>A0ABP3J249_9BACI</name>
<feature type="transmembrane region" description="Helical" evidence="5">
    <location>
        <begin position="277"/>
        <end position="295"/>
    </location>
</feature>
<feature type="transmembrane region" description="Helical" evidence="5">
    <location>
        <begin position="302"/>
        <end position="323"/>
    </location>
</feature>
<evidence type="ECO:0000313" key="8">
    <source>
        <dbReference type="Proteomes" id="UP001501459"/>
    </source>
</evidence>
<dbReference type="InterPro" id="IPR013525">
    <property type="entry name" value="ABC2_TM"/>
</dbReference>
<feature type="domain" description="ABC-2 type transporter transmembrane" evidence="6">
    <location>
        <begin position="18"/>
        <end position="340"/>
    </location>
</feature>
<keyword evidence="2 5" id="KW-0812">Transmembrane</keyword>
<evidence type="ECO:0000256" key="5">
    <source>
        <dbReference type="SAM" id="Phobius"/>
    </source>
</evidence>
<feature type="transmembrane region" description="Helical" evidence="5">
    <location>
        <begin position="16"/>
        <end position="36"/>
    </location>
</feature>
<dbReference type="Pfam" id="PF12698">
    <property type="entry name" value="ABC2_membrane_3"/>
    <property type="match status" value="1"/>
</dbReference>
<feature type="transmembrane region" description="Helical" evidence="5">
    <location>
        <begin position="204"/>
        <end position="223"/>
    </location>
</feature>
<feature type="transmembrane region" description="Helical" evidence="5">
    <location>
        <begin position="343"/>
        <end position="364"/>
    </location>
</feature>
<feature type="transmembrane region" description="Helical" evidence="5">
    <location>
        <begin position="244"/>
        <end position="271"/>
    </location>
</feature>
<dbReference type="Proteomes" id="UP001501459">
    <property type="component" value="Unassembled WGS sequence"/>
</dbReference>
<evidence type="ECO:0000256" key="2">
    <source>
        <dbReference type="ARBA" id="ARBA00022692"/>
    </source>
</evidence>
<comment type="caution">
    <text evidence="7">The sequence shown here is derived from an EMBL/GenBank/DDBJ whole genome shotgun (WGS) entry which is preliminary data.</text>
</comment>
<reference evidence="8" key="1">
    <citation type="journal article" date="2019" name="Int. J. Syst. Evol. Microbiol.">
        <title>The Global Catalogue of Microorganisms (GCM) 10K type strain sequencing project: providing services to taxonomists for standard genome sequencing and annotation.</title>
        <authorList>
            <consortium name="The Broad Institute Genomics Platform"/>
            <consortium name="The Broad Institute Genome Sequencing Center for Infectious Disease"/>
            <person name="Wu L."/>
            <person name="Ma J."/>
        </authorList>
    </citation>
    <scope>NUCLEOTIDE SEQUENCE [LARGE SCALE GENOMIC DNA]</scope>
    <source>
        <strain evidence="8">JCM 12149</strain>
    </source>
</reference>
<comment type="subcellular location">
    <subcellularLocation>
        <location evidence="1">Membrane</location>
        <topology evidence="1">Multi-pass membrane protein</topology>
    </subcellularLocation>
</comment>
<organism evidence="7 8">
    <name type="scientific">Lentibacillus halophilus</name>
    <dbReference type="NCBI Taxonomy" id="295065"/>
    <lineage>
        <taxon>Bacteria</taxon>
        <taxon>Bacillati</taxon>
        <taxon>Bacillota</taxon>
        <taxon>Bacilli</taxon>
        <taxon>Bacillales</taxon>
        <taxon>Bacillaceae</taxon>
        <taxon>Lentibacillus</taxon>
    </lineage>
</organism>
<dbReference type="EMBL" id="BAAADM010000034">
    <property type="protein sequence ID" value="GAA0437999.1"/>
    <property type="molecule type" value="Genomic_DNA"/>
</dbReference>
<keyword evidence="4 5" id="KW-0472">Membrane</keyword>
<sequence>MKQIITTRLMHWKKQWVSLMFWLLFPFVATVSVIMITDALQDDAQIPVGVVLKEETDASEALVQKIKSAPFIRTTILPEDKALYRLEKHDLDSVFTIHSNFEQKIQQNNRSRLITAYQSDLSLAYSPVKEMIVSYVQQETGRAKAAFTIQELEKRYSGQTQSTIEDIVAKSKTIQKEEDLLSTNLTFHGDHETMNDTQRPFNVWGLWGIFSLLSAMLLFDWVIKEKQSKAIWRLTFSRWSLKSYLLLNSLLYTLVLFMTDMLTAVSLYYIFGEWLNPANLLVYRLLICTAAFLLAHLFKRPFYYNTVAFALVLLAGIGTGALLPTRITADWLPDFASPLSPLLAGNLLSLWPLAIGVTFVLWLMRKEQYHA</sequence>
<evidence type="ECO:0000256" key="3">
    <source>
        <dbReference type="ARBA" id="ARBA00022989"/>
    </source>
</evidence>
<gene>
    <name evidence="7" type="ORF">GCM10008983_13650</name>
</gene>
<evidence type="ECO:0000259" key="6">
    <source>
        <dbReference type="Pfam" id="PF12698"/>
    </source>
</evidence>
<dbReference type="RefSeq" id="WP_343751999.1">
    <property type="nucleotide sequence ID" value="NZ_BAAADM010000034.1"/>
</dbReference>
<evidence type="ECO:0000313" key="7">
    <source>
        <dbReference type="EMBL" id="GAA0437999.1"/>
    </source>
</evidence>
<protein>
    <recommendedName>
        <fullName evidence="6">ABC-2 type transporter transmembrane domain-containing protein</fullName>
    </recommendedName>
</protein>
<keyword evidence="8" id="KW-1185">Reference proteome</keyword>
<evidence type="ECO:0000256" key="4">
    <source>
        <dbReference type="ARBA" id="ARBA00023136"/>
    </source>
</evidence>
<accession>A0ABP3J249</accession>
<evidence type="ECO:0000256" key="1">
    <source>
        <dbReference type="ARBA" id="ARBA00004141"/>
    </source>
</evidence>
<dbReference type="Gene3D" id="3.40.1710.10">
    <property type="entry name" value="abc type-2 transporter like domain"/>
    <property type="match status" value="1"/>
</dbReference>